<feature type="compositionally biased region" description="Basic and acidic residues" evidence="1">
    <location>
        <begin position="107"/>
        <end position="118"/>
    </location>
</feature>
<organism evidence="2 3">
    <name type="scientific">Thalassiosira pseudonana</name>
    <name type="common">Marine diatom</name>
    <name type="synonym">Cyclotella nana</name>
    <dbReference type="NCBI Taxonomy" id="35128"/>
    <lineage>
        <taxon>Eukaryota</taxon>
        <taxon>Sar</taxon>
        <taxon>Stramenopiles</taxon>
        <taxon>Ochrophyta</taxon>
        <taxon>Bacillariophyta</taxon>
        <taxon>Coscinodiscophyceae</taxon>
        <taxon>Thalassiosirophycidae</taxon>
        <taxon>Thalassiosirales</taxon>
        <taxon>Thalassiosiraceae</taxon>
        <taxon>Thalassiosira</taxon>
    </lineage>
</organism>
<dbReference type="AlphaFoldDB" id="B8C5C8"/>
<feature type="compositionally biased region" description="Polar residues" evidence="1">
    <location>
        <begin position="46"/>
        <end position="55"/>
    </location>
</feature>
<reference evidence="2 3" key="2">
    <citation type="journal article" date="2008" name="Nature">
        <title>The Phaeodactylum genome reveals the evolutionary history of diatom genomes.</title>
        <authorList>
            <person name="Bowler C."/>
            <person name="Allen A.E."/>
            <person name="Badger J.H."/>
            <person name="Grimwood J."/>
            <person name="Jabbari K."/>
            <person name="Kuo A."/>
            <person name="Maheswari U."/>
            <person name="Martens C."/>
            <person name="Maumus F."/>
            <person name="Otillar R.P."/>
            <person name="Rayko E."/>
            <person name="Salamov A."/>
            <person name="Vandepoele K."/>
            <person name="Beszteri B."/>
            <person name="Gruber A."/>
            <person name="Heijde M."/>
            <person name="Katinka M."/>
            <person name="Mock T."/>
            <person name="Valentin K."/>
            <person name="Verret F."/>
            <person name="Berges J.A."/>
            <person name="Brownlee C."/>
            <person name="Cadoret J.P."/>
            <person name="Chiovitti A."/>
            <person name="Choi C.J."/>
            <person name="Coesel S."/>
            <person name="De Martino A."/>
            <person name="Detter J.C."/>
            <person name="Durkin C."/>
            <person name="Falciatore A."/>
            <person name="Fournet J."/>
            <person name="Haruta M."/>
            <person name="Huysman M.J."/>
            <person name="Jenkins B.D."/>
            <person name="Jiroutova K."/>
            <person name="Jorgensen R.E."/>
            <person name="Joubert Y."/>
            <person name="Kaplan A."/>
            <person name="Kroger N."/>
            <person name="Kroth P.G."/>
            <person name="La Roche J."/>
            <person name="Lindquist E."/>
            <person name="Lommer M."/>
            <person name="Martin-Jezequel V."/>
            <person name="Lopez P.J."/>
            <person name="Lucas S."/>
            <person name="Mangogna M."/>
            <person name="McGinnis K."/>
            <person name="Medlin L.K."/>
            <person name="Montsant A."/>
            <person name="Oudot-Le Secq M.P."/>
            <person name="Napoli C."/>
            <person name="Obornik M."/>
            <person name="Parker M.S."/>
            <person name="Petit J.L."/>
            <person name="Porcel B.M."/>
            <person name="Poulsen N."/>
            <person name="Robison M."/>
            <person name="Rychlewski L."/>
            <person name="Rynearson T.A."/>
            <person name="Schmutz J."/>
            <person name="Shapiro H."/>
            <person name="Siaut M."/>
            <person name="Stanley M."/>
            <person name="Sussman M.R."/>
            <person name="Taylor A.R."/>
            <person name="Vardi A."/>
            <person name="von Dassow P."/>
            <person name="Vyverman W."/>
            <person name="Willis A."/>
            <person name="Wyrwicz L.S."/>
            <person name="Rokhsar D.S."/>
            <person name="Weissenbach J."/>
            <person name="Armbrust E.V."/>
            <person name="Green B.R."/>
            <person name="Van de Peer Y."/>
            <person name="Grigoriev I.V."/>
        </authorList>
    </citation>
    <scope>NUCLEOTIDE SEQUENCE [LARGE SCALE GENOMIC DNA]</scope>
    <source>
        <strain evidence="2 3">CCMP1335</strain>
    </source>
</reference>
<name>B8C5C8_THAPS</name>
<feature type="compositionally biased region" description="Polar residues" evidence="1">
    <location>
        <begin position="385"/>
        <end position="395"/>
    </location>
</feature>
<reference evidence="2 3" key="1">
    <citation type="journal article" date="2004" name="Science">
        <title>The genome of the diatom Thalassiosira pseudonana: ecology, evolution, and metabolism.</title>
        <authorList>
            <person name="Armbrust E.V."/>
            <person name="Berges J.A."/>
            <person name="Bowler C."/>
            <person name="Green B.R."/>
            <person name="Martinez D."/>
            <person name="Putnam N.H."/>
            <person name="Zhou S."/>
            <person name="Allen A.E."/>
            <person name="Apt K.E."/>
            <person name="Bechner M."/>
            <person name="Brzezinski M.A."/>
            <person name="Chaal B.K."/>
            <person name="Chiovitti A."/>
            <person name="Davis A.K."/>
            <person name="Demarest M.S."/>
            <person name="Detter J.C."/>
            <person name="Glavina T."/>
            <person name="Goodstein D."/>
            <person name="Hadi M.Z."/>
            <person name="Hellsten U."/>
            <person name="Hildebrand M."/>
            <person name="Jenkins B.D."/>
            <person name="Jurka J."/>
            <person name="Kapitonov V.V."/>
            <person name="Kroger N."/>
            <person name="Lau W.W."/>
            <person name="Lane T.W."/>
            <person name="Larimer F.W."/>
            <person name="Lippmeier J.C."/>
            <person name="Lucas S."/>
            <person name="Medina M."/>
            <person name="Montsant A."/>
            <person name="Obornik M."/>
            <person name="Parker M.S."/>
            <person name="Palenik B."/>
            <person name="Pazour G.J."/>
            <person name="Richardson P.M."/>
            <person name="Rynearson T.A."/>
            <person name="Saito M.A."/>
            <person name="Schwartz D.C."/>
            <person name="Thamatrakoln K."/>
            <person name="Valentin K."/>
            <person name="Vardi A."/>
            <person name="Wilkerson F.P."/>
            <person name="Rokhsar D.S."/>
        </authorList>
    </citation>
    <scope>NUCLEOTIDE SEQUENCE [LARGE SCALE GENOMIC DNA]</scope>
    <source>
        <strain evidence="2 3">CCMP1335</strain>
    </source>
</reference>
<sequence>MFPPRKRTPYHLQPLSPDKADTMAASTLILLGWDDIKCRPIYSKAPSGQTKTAASTKRDVNGKGKKSLGTKCIVTVALMNKRKTAPAASVTGHGMEDVSRVDGSITDSKRGGGKRDSCTQEDDDASITGFVSRSNKRGKKYKRRSIQSFPIKHRHRVLQSSLALDDTFNSNENASSPVEDIVNVSLFSDDVSPLREYEKGTTLNDTAHCGELVDEKSGEGSLDDEKEEVPSIDNTIFSGDMMNELSSNDVDTAHDERGEVLGGDGVRSIAEKSPITIEYENSSILDGFEPYEHYYDDDVSPLGSPFSVNNAKSVGGVSSPMSLDGGRTGNGTTKRNLTSEREESSISVVLNDQGHSPSTIQTIKRTTTMDEFDSLDIPFDELVNDGTNSLHMNDTMSDRRRSYGPHDKPNWTSKSKVTVEHKTSDQTAEHLPIGWDDVKGRPIFYAPLPNPKQQKLAEESDVESESSGKDDEAGRKKSKKRVYSSLFKRTGLSKAMLHGMDVDSSPMSTSVRRVTMSTEGGEDVNSDASSVDLVFDLDDIHGNDTVPQVGNGKRTEQDSTPVESTTQPTSNTSLESARAFFKYLDSTHHLTIVNRNDEANTKTDVIRTTRRIEHCDQLRIAYLEYCKTVDDTGVSPITIEEFGMHWNRYFVERGVIRDGLLDED</sequence>
<keyword evidence="3" id="KW-1185">Reference proteome</keyword>
<feature type="compositionally biased region" description="Basic and acidic residues" evidence="1">
    <location>
        <begin position="466"/>
        <end position="475"/>
    </location>
</feature>
<feature type="compositionally biased region" description="Polar residues" evidence="1">
    <location>
        <begin position="558"/>
        <end position="571"/>
    </location>
</feature>
<dbReference type="KEGG" id="tps:THAPSDRAFT_6029"/>
<dbReference type="RefSeq" id="XP_002290988.1">
    <property type="nucleotide sequence ID" value="XM_002290952.1"/>
</dbReference>
<accession>B8C5C8</accession>
<dbReference type="EMBL" id="CM000643">
    <property type="protein sequence ID" value="EED91095.1"/>
    <property type="molecule type" value="Genomic_DNA"/>
</dbReference>
<gene>
    <name evidence="2" type="ORF">THAPSDRAFT_6029</name>
</gene>
<evidence type="ECO:0000256" key="1">
    <source>
        <dbReference type="SAM" id="MobiDB-lite"/>
    </source>
</evidence>
<evidence type="ECO:0000313" key="3">
    <source>
        <dbReference type="Proteomes" id="UP000001449"/>
    </source>
</evidence>
<evidence type="ECO:0000313" key="2">
    <source>
        <dbReference type="EMBL" id="EED91095.1"/>
    </source>
</evidence>
<dbReference type="GeneID" id="7448569"/>
<feature type="region of interest" description="Disordered" evidence="1">
    <location>
        <begin position="543"/>
        <end position="571"/>
    </location>
</feature>
<feature type="region of interest" description="Disordered" evidence="1">
    <location>
        <begin position="384"/>
        <end position="481"/>
    </location>
</feature>
<dbReference type="InParanoid" id="B8C5C8"/>
<dbReference type="Proteomes" id="UP000001449">
    <property type="component" value="Chromosome 6"/>
</dbReference>
<feature type="compositionally biased region" description="Basic and acidic residues" evidence="1">
    <location>
        <begin position="417"/>
        <end position="428"/>
    </location>
</feature>
<dbReference type="PaxDb" id="35128-Thaps6029"/>
<dbReference type="HOGENOM" id="CLU_413647_0_0_1"/>
<feature type="region of interest" description="Disordered" evidence="1">
    <location>
        <begin position="44"/>
        <end position="64"/>
    </location>
</feature>
<feature type="region of interest" description="Disordered" evidence="1">
    <location>
        <begin position="87"/>
        <end position="123"/>
    </location>
</feature>
<proteinExistence type="predicted"/>
<feature type="compositionally biased region" description="Basic and acidic residues" evidence="1">
    <location>
        <begin position="396"/>
        <end position="409"/>
    </location>
</feature>
<feature type="region of interest" description="Disordered" evidence="1">
    <location>
        <begin position="317"/>
        <end position="343"/>
    </location>
</feature>
<protein>
    <submittedName>
        <fullName evidence="2">Uncharacterized protein</fullName>
    </submittedName>
</protein>